<dbReference type="InterPro" id="IPR010286">
    <property type="entry name" value="METTL16/RlmF"/>
</dbReference>
<keyword evidence="1" id="KW-0808">Transferase</keyword>
<gene>
    <name evidence="1" type="primary">ybiN_1</name>
    <name evidence="1" type="ORF">NCTC11112_04451</name>
</gene>
<evidence type="ECO:0000313" key="1">
    <source>
        <dbReference type="EMBL" id="STG53884.1"/>
    </source>
</evidence>
<dbReference type="AlphaFoldDB" id="A0A376MV51"/>
<protein>
    <submittedName>
        <fullName evidence="1">SAM-dependent methyltransferase</fullName>
        <ecNumber evidence="1">2.1.1.181</ecNumber>
    </submittedName>
</protein>
<reference evidence="1 2" key="1">
    <citation type="submission" date="2018-06" db="EMBL/GenBank/DDBJ databases">
        <authorList>
            <consortium name="Pathogen Informatics"/>
            <person name="Doyle S."/>
        </authorList>
    </citation>
    <scope>NUCLEOTIDE SEQUENCE [LARGE SCALE GENOMIC DNA]</scope>
    <source>
        <strain evidence="1 2">NCTC11112</strain>
    </source>
</reference>
<dbReference type="EMBL" id="UGAW01000001">
    <property type="protein sequence ID" value="STG53884.1"/>
    <property type="molecule type" value="Genomic_DNA"/>
</dbReference>
<dbReference type="EC" id="2.1.1.181" evidence="1"/>
<keyword evidence="1" id="KW-0489">Methyltransferase</keyword>
<proteinExistence type="predicted"/>
<sequence length="51" mass="5944">MSAQKPGLHPRNRHHSRYDLATLCQVNPELRQFLTLTPAGEQSVDFAIRWR</sequence>
<organism evidence="1 2">
    <name type="scientific">Escherichia coli</name>
    <dbReference type="NCBI Taxonomy" id="562"/>
    <lineage>
        <taxon>Bacteria</taxon>
        <taxon>Pseudomonadati</taxon>
        <taxon>Pseudomonadota</taxon>
        <taxon>Gammaproteobacteria</taxon>
        <taxon>Enterobacterales</taxon>
        <taxon>Enterobacteriaceae</taxon>
        <taxon>Escherichia</taxon>
    </lineage>
</organism>
<dbReference type="Proteomes" id="UP000254817">
    <property type="component" value="Unassembled WGS sequence"/>
</dbReference>
<dbReference type="GO" id="GO:0052907">
    <property type="term" value="F:23S rRNA (adenine(1618)-N(6))-methyltransferase activity"/>
    <property type="evidence" value="ECO:0007669"/>
    <property type="project" value="UniProtKB-EC"/>
</dbReference>
<evidence type="ECO:0000313" key="2">
    <source>
        <dbReference type="Proteomes" id="UP000254817"/>
    </source>
</evidence>
<name>A0A376MV51_ECOLX</name>
<dbReference type="Pfam" id="PF05971">
    <property type="entry name" value="Methyltransf_10"/>
    <property type="match status" value="1"/>
</dbReference>
<accession>A0A376MV51</accession>